<gene>
    <name evidence="2" type="ORF">AVEN_57543_1</name>
</gene>
<organism evidence="2 3">
    <name type="scientific">Araneus ventricosus</name>
    <name type="common">Orbweaver spider</name>
    <name type="synonym">Epeira ventricosa</name>
    <dbReference type="NCBI Taxonomy" id="182803"/>
    <lineage>
        <taxon>Eukaryota</taxon>
        <taxon>Metazoa</taxon>
        <taxon>Ecdysozoa</taxon>
        <taxon>Arthropoda</taxon>
        <taxon>Chelicerata</taxon>
        <taxon>Arachnida</taxon>
        <taxon>Araneae</taxon>
        <taxon>Araneomorphae</taxon>
        <taxon>Entelegynae</taxon>
        <taxon>Araneoidea</taxon>
        <taxon>Araneidae</taxon>
        <taxon>Araneus</taxon>
    </lineage>
</organism>
<protein>
    <submittedName>
        <fullName evidence="2">Uncharacterized protein</fullName>
    </submittedName>
</protein>
<feature type="coiled-coil region" evidence="1">
    <location>
        <begin position="16"/>
        <end position="43"/>
    </location>
</feature>
<keyword evidence="1" id="KW-0175">Coiled coil</keyword>
<evidence type="ECO:0000313" key="3">
    <source>
        <dbReference type="Proteomes" id="UP000499080"/>
    </source>
</evidence>
<evidence type="ECO:0000256" key="1">
    <source>
        <dbReference type="SAM" id="Coils"/>
    </source>
</evidence>
<proteinExistence type="predicted"/>
<accession>A0A4Y2TL13</accession>
<reference evidence="2 3" key="1">
    <citation type="journal article" date="2019" name="Sci. Rep.">
        <title>Orb-weaving spider Araneus ventricosus genome elucidates the spidroin gene catalogue.</title>
        <authorList>
            <person name="Kono N."/>
            <person name="Nakamura H."/>
            <person name="Ohtoshi R."/>
            <person name="Moran D.A.P."/>
            <person name="Shinohara A."/>
            <person name="Yoshida Y."/>
            <person name="Fujiwara M."/>
            <person name="Mori M."/>
            <person name="Tomita M."/>
            <person name="Arakawa K."/>
        </authorList>
    </citation>
    <scope>NUCLEOTIDE SEQUENCE [LARGE SCALE GENOMIC DNA]</scope>
</reference>
<dbReference type="AlphaFoldDB" id="A0A4Y2TL13"/>
<evidence type="ECO:0000313" key="2">
    <source>
        <dbReference type="EMBL" id="GBO01299.1"/>
    </source>
</evidence>
<dbReference type="EMBL" id="BGPR01029505">
    <property type="protein sequence ID" value="GBO01299.1"/>
    <property type="molecule type" value="Genomic_DNA"/>
</dbReference>
<dbReference type="Proteomes" id="UP000499080">
    <property type="component" value="Unassembled WGS sequence"/>
</dbReference>
<sequence length="88" mass="10302">MVHSRSQTKVAENTDLLALLADLKEGQEDMRKSQEEMKNQIQAHVEIQVGEIKDCKDSNHLLLCHRGIYEFEPIICKWSLWQHIVIPY</sequence>
<comment type="caution">
    <text evidence="2">The sequence shown here is derived from an EMBL/GenBank/DDBJ whole genome shotgun (WGS) entry which is preliminary data.</text>
</comment>
<keyword evidence="3" id="KW-1185">Reference proteome</keyword>
<dbReference type="OrthoDB" id="6460900at2759"/>
<name>A0A4Y2TL13_ARAVE</name>